<gene>
    <name evidence="2" type="ORF">EGYM00163_LOCUS28656</name>
</gene>
<dbReference type="AlphaFoldDB" id="A0A7S4FWH9"/>
<dbReference type="PANTHER" id="PTHR32019:SF2">
    <property type="entry name" value="R3H DOMAIN-CONTAINING PROTEIN 4"/>
    <property type="match status" value="1"/>
</dbReference>
<dbReference type="Pfam" id="PF13902">
    <property type="entry name" value="R3H-assoc"/>
    <property type="match status" value="1"/>
</dbReference>
<sequence>MDEKRIYRQPITPVNMPGRSLRPCFRERVSEGEAEGHVVERPASGKKAGVRRRRRFENDYFLAAEDMHNMPQNLEEAKMRWHSLFCPHKESVIQELFEDEAAMAAFEPFLEVTMERQEELLRKFSRSNDRQVEEDEQDKTCPTLRFKEIPKDMRTVLRSCVDSESLPVLESAIVEYLRTAAEAEKTGIKPPALEFRLEGVDRLLIHALAIFYNVHSYSMDVEKEAENAEEGADEDVARMKPTERVTYIKCKRKGVPPLPTKHLTEYLDFVISATGYISYGKTFHRKQKNGKKKYRKRFNTK</sequence>
<evidence type="ECO:0000313" key="2">
    <source>
        <dbReference type="EMBL" id="CAE0817490.1"/>
    </source>
</evidence>
<name>A0A7S4FWH9_9EUGL</name>
<reference evidence="2" key="1">
    <citation type="submission" date="2021-01" db="EMBL/GenBank/DDBJ databases">
        <authorList>
            <person name="Corre E."/>
            <person name="Pelletier E."/>
            <person name="Niang G."/>
            <person name="Scheremetjew M."/>
            <person name="Finn R."/>
            <person name="Kale V."/>
            <person name="Holt S."/>
            <person name="Cochrane G."/>
            <person name="Meng A."/>
            <person name="Brown T."/>
            <person name="Cohen L."/>
        </authorList>
    </citation>
    <scope>NUCLEOTIDE SEQUENCE</scope>
    <source>
        <strain evidence="2">CCMP1594</strain>
    </source>
</reference>
<organism evidence="2">
    <name type="scientific">Eutreptiella gymnastica</name>
    <dbReference type="NCBI Taxonomy" id="73025"/>
    <lineage>
        <taxon>Eukaryota</taxon>
        <taxon>Discoba</taxon>
        <taxon>Euglenozoa</taxon>
        <taxon>Euglenida</taxon>
        <taxon>Spirocuta</taxon>
        <taxon>Euglenophyceae</taxon>
        <taxon>Eutreptiales</taxon>
        <taxon>Eutreptiaceae</taxon>
        <taxon>Eutreptiella</taxon>
    </lineage>
</organism>
<accession>A0A7S4FWH9</accession>
<proteinExistence type="predicted"/>
<dbReference type="PANTHER" id="PTHR32019">
    <property type="entry name" value="R3H DOMAIN-CONTAINING PROTEIN 4"/>
    <property type="match status" value="1"/>
</dbReference>
<dbReference type="InterPro" id="IPR025952">
    <property type="entry name" value="R3H-assoc_dom"/>
</dbReference>
<dbReference type="InterPro" id="IPR039629">
    <property type="entry name" value="R3HDM4"/>
</dbReference>
<evidence type="ECO:0000259" key="1">
    <source>
        <dbReference type="Pfam" id="PF13902"/>
    </source>
</evidence>
<feature type="domain" description="R3H-associated N-terminal" evidence="1">
    <location>
        <begin position="42"/>
        <end position="158"/>
    </location>
</feature>
<dbReference type="EMBL" id="HBJA01082036">
    <property type="protein sequence ID" value="CAE0817490.1"/>
    <property type="molecule type" value="Transcribed_RNA"/>
</dbReference>
<protein>
    <recommendedName>
        <fullName evidence="1">R3H-associated N-terminal domain-containing protein</fullName>
    </recommendedName>
</protein>